<keyword evidence="6 9" id="KW-0067">ATP-binding</keyword>
<dbReference type="PROSITE" id="PS51374">
    <property type="entry name" value="NDPK_LIKE"/>
    <property type="match status" value="1"/>
</dbReference>
<feature type="binding site" evidence="7">
    <location>
        <position position="103"/>
    </location>
    <ligand>
        <name>ATP</name>
        <dbReference type="ChEBI" id="CHEBI:30616"/>
    </ligand>
</feature>
<evidence type="ECO:0000313" key="11">
    <source>
        <dbReference type="EMBL" id="OAO15508.1"/>
    </source>
</evidence>
<dbReference type="InterPro" id="IPR023005">
    <property type="entry name" value="Nucleoside_diP_kinase_AS"/>
</dbReference>
<organism evidence="11 12">
    <name type="scientific">Blastocystis sp. subtype 1 (strain ATCC 50177 / NandII)</name>
    <dbReference type="NCBI Taxonomy" id="478820"/>
    <lineage>
        <taxon>Eukaryota</taxon>
        <taxon>Sar</taxon>
        <taxon>Stramenopiles</taxon>
        <taxon>Bigyra</taxon>
        <taxon>Opalozoa</taxon>
        <taxon>Opalinata</taxon>
        <taxon>Blastocystidae</taxon>
        <taxon>Blastocystis</taxon>
    </lineage>
</organism>
<feature type="domain" description="Nucleoside diphosphate kinase-like" evidence="10">
    <location>
        <begin position="13"/>
        <end position="149"/>
    </location>
</feature>
<gene>
    <name evidence="11" type="ORF">AV274_2847</name>
</gene>
<accession>A0A196SES9</accession>
<dbReference type="InterPro" id="IPR034907">
    <property type="entry name" value="NDK-like_dom"/>
</dbReference>
<comment type="cofactor">
    <cofactor evidence="1">
        <name>Mg(2+)</name>
        <dbReference type="ChEBI" id="CHEBI:18420"/>
    </cofactor>
</comment>
<dbReference type="GO" id="GO:0006183">
    <property type="term" value="P:GTP biosynthetic process"/>
    <property type="evidence" value="ECO:0007669"/>
    <property type="project" value="InterPro"/>
</dbReference>
<dbReference type="AlphaFoldDB" id="A0A196SES9"/>
<dbReference type="Gene3D" id="3.30.70.141">
    <property type="entry name" value="Nucleoside diphosphate kinase-like domain"/>
    <property type="match status" value="1"/>
</dbReference>
<evidence type="ECO:0000256" key="4">
    <source>
        <dbReference type="ARBA" id="ARBA00022741"/>
    </source>
</evidence>
<dbReference type="NCBIfam" id="NF001908">
    <property type="entry name" value="PRK00668.1"/>
    <property type="match status" value="1"/>
</dbReference>
<keyword evidence="5 9" id="KW-0418">Kinase</keyword>
<feature type="binding site" evidence="7">
    <location>
        <position position="69"/>
    </location>
    <ligand>
        <name>ATP</name>
        <dbReference type="ChEBI" id="CHEBI:30616"/>
    </ligand>
</feature>
<dbReference type="InterPro" id="IPR036850">
    <property type="entry name" value="NDK-like_dom_sf"/>
</dbReference>
<dbReference type="SUPFAM" id="SSF54919">
    <property type="entry name" value="Nucleoside diphosphate kinase, NDK"/>
    <property type="match status" value="1"/>
</dbReference>
<dbReference type="Pfam" id="PF00334">
    <property type="entry name" value="NDK"/>
    <property type="match status" value="1"/>
</dbReference>
<evidence type="ECO:0000259" key="10">
    <source>
        <dbReference type="SMART" id="SM00562"/>
    </source>
</evidence>
<evidence type="ECO:0000313" key="12">
    <source>
        <dbReference type="Proteomes" id="UP000078348"/>
    </source>
</evidence>
<keyword evidence="3 9" id="KW-0808">Transferase</keyword>
<keyword evidence="4 9" id="KW-0547">Nucleotide-binding</keyword>
<dbReference type="STRING" id="478820.A0A196SES9"/>
<dbReference type="FunFam" id="3.30.70.141:FF:000002">
    <property type="entry name" value="Nucleoside diphosphate kinase"/>
    <property type="match status" value="1"/>
</dbReference>
<evidence type="ECO:0000256" key="9">
    <source>
        <dbReference type="RuleBase" id="RU004013"/>
    </source>
</evidence>
<sequence>MIIATKKSYTMPRERTFLAVKPDGVQRGHVGEIIARFEKKGFKLVGLKMMVPPMELLEQHYAEHKGKKFYPSLTGFMSSSAVVAMVWEGNNVVTIARKMMGATKPMESEPGTIRGDFGCDMGHNVIHGSDSVESAQREINLWFPEGLVEYTKDDEKWVYE</sequence>
<feature type="binding site" evidence="7">
    <location>
        <position position="114"/>
    </location>
    <ligand>
        <name>ATP</name>
        <dbReference type="ChEBI" id="CHEBI:30616"/>
    </ligand>
</feature>
<name>A0A196SES9_BLAHN</name>
<dbReference type="OrthoDB" id="2162449at2759"/>
<dbReference type="GO" id="GO:0004550">
    <property type="term" value="F:nucleoside diphosphate kinase activity"/>
    <property type="evidence" value="ECO:0007669"/>
    <property type="project" value="UniProtKB-EC"/>
</dbReference>
<evidence type="ECO:0000256" key="7">
    <source>
        <dbReference type="PROSITE-ProRule" id="PRU00706"/>
    </source>
</evidence>
<proteinExistence type="inferred from homology"/>
<feature type="binding site" evidence="7">
    <location>
        <position position="21"/>
    </location>
    <ligand>
        <name>ATP</name>
        <dbReference type="ChEBI" id="CHEBI:30616"/>
    </ligand>
</feature>
<dbReference type="GO" id="GO:0005524">
    <property type="term" value="F:ATP binding"/>
    <property type="evidence" value="ECO:0007669"/>
    <property type="project" value="UniProtKB-KW"/>
</dbReference>
<feature type="binding site" evidence="7">
    <location>
        <position position="97"/>
    </location>
    <ligand>
        <name>ATP</name>
        <dbReference type="ChEBI" id="CHEBI:30616"/>
    </ligand>
</feature>
<evidence type="ECO:0000256" key="2">
    <source>
        <dbReference type="ARBA" id="ARBA00008142"/>
    </source>
</evidence>
<dbReference type="PRINTS" id="PR01243">
    <property type="entry name" value="NUCDPKINASE"/>
</dbReference>
<dbReference type="PROSITE" id="PS00469">
    <property type="entry name" value="NDPK"/>
    <property type="match status" value="1"/>
</dbReference>
<dbReference type="CDD" id="cd04413">
    <property type="entry name" value="NDPk_I"/>
    <property type="match status" value="1"/>
</dbReference>
<dbReference type="SMART" id="SM00562">
    <property type="entry name" value="NDK"/>
    <property type="match status" value="1"/>
</dbReference>
<evidence type="ECO:0000256" key="8">
    <source>
        <dbReference type="RuleBase" id="RU004011"/>
    </source>
</evidence>
<reference evidence="11 12" key="1">
    <citation type="submission" date="2016-05" db="EMBL/GenBank/DDBJ databases">
        <title>Nuclear genome of Blastocystis sp. subtype 1 NandII.</title>
        <authorList>
            <person name="Gentekaki E."/>
            <person name="Curtis B."/>
            <person name="Stairs C."/>
            <person name="Eme L."/>
            <person name="Herman E."/>
            <person name="Klimes V."/>
            <person name="Arias M.C."/>
            <person name="Elias M."/>
            <person name="Hilliou F."/>
            <person name="Klute M."/>
            <person name="Malik S.-B."/>
            <person name="Pightling A."/>
            <person name="Rachubinski R."/>
            <person name="Salas D."/>
            <person name="Schlacht A."/>
            <person name="Suga H."/>
            <person name="Archibald J."/>
            <person name="Ball S.G."/>
            <person name="Clark G."/>
            <person name="Dacks J."/>
            <person name="Van Der Giezen M."/>
            <person name="Tsaousis A."/>
            <person name="Roger A."/>
        </authorList>
    </citation>
    <scope>NUCLEOTIDE SEQUENCE [LARGE SCALE GENOMIC DNA]</scope>
    <source>
        <strain evidence="12">ATCC 50177 / NandII</strain>
    </source>
</reference>
<dbReference type="GO" id="GO:0006228">
    <property type="term" value="P:UTP biosynthetic process"/>
    <property type="evidence" value="ECO:0007669"/>
    <property type="project" value="InterPro"/>
</dbReference>
<evidence type="ECO:0000256" key="3">
    <source>
        <dbReference type="ARBA" id="ARBA00022679"/>
    </source>
</evidence>
<dbReference type="EC" id="2.7.4.6" evidence="9"/>
<dbReference type="EMBL" id="LXWW01000139">
    <property type="protein sequence ID" value="OAO15508.1"/>
    <property type="molecule type" value="Genomic_DNA"/>
</dbReference>
<comment type="caution">
    <text evidence="11">The sequence shown here is derived from an EMBL/GenBank/DDBJ whole genome shotgun (WGS) entry which is preliminary data.</text>
</comment>
<comment type="catalytic activity">
    <reaction evidence="9">
        <text>a 2'-deoxyribonucleoside 5'-diphosphate + ATP = a 2'-deoxyribonucleoside 5'-triphosphate + ADP</text>
        <dbReference type="Rhea" id="RHEA:44640"/>
        <dbReference type="ChEBI" id="CHEBI:30616"/>
        <dbReference type="ChEBI" id="CHEBI:61560"/>
        <dbReference type="ChEBI" id="CHEBI:73316"/>
        <dbReference type="ChEBI" id="CHEBI:456216"/>
        <dbReference type="EC" id="2.7.4.6"/>
    </reaction>
</comment>
<dbReference type="Proteomes" id="UP000078348">
    <property type="component" value="Unassembled WGS sequence"/>
</dbReference>
<keyword evidence="12" id="KW-1185">Reference proteome</keyword>
<comment type="similarity">
    <text evidence="2 7 8">Belongs to the NDK family.</text>
</comment>
<evidence type="ECO:0000256" key="1">
    <source>
        <dbReference type="ARBA" id="ARBA00001946"/>
    </source>
</evidence>
<evidence type="ECO:0000256" key="5">
    <source>
        <dbReference type="ARBA" id="ARBA00022777"/>
    </source>
</evidence>
<dbReference type="InterPro" id="IPR001564">
    <property type="entry name" value="Nucleoside_diP_kinase"/>
</dbReference>
<dbReference type="HAMAP" id="MF_00451">
    <property type="entry name" value="NDP_kinase"/>
    <property type="match status" value="1"/>
</dbReference>
<feature type="binding site" evidence="7">
    <location>
        <position position="124"/>
    </location>
    <ligand>
        <name>ATP</name>
        <dbReference type="ChEBI" id="CHEBI:30616"/>
    </ligand>
</feature>
<evidence type="ECO:0000256" key="6">
    <source>
        <dbReference type="ARBA" id="ARBA00022840"/>
    </source>
</evidence>
<feature type="active site" description="Pros-phosphohistidine intermediate" evidence="7">
    <location>
        <position position="127"/>
    </location>
</feature>
<protein>
    <recommendedName>
        <fullName evidence="9">Nucleoside diphosphate kinase</fullName>
        <ecNumber evidence="9">2.7.4.6</ecNumber>
    </recommendedName>
</protein>
<dbReference type="PANTHER" id="PTHR11349">
    <property type="entry name" value="NUCLEOSIDE DIPHOSPHATE KINASE"/>
    <property type="match status" value="1"/>
</dbReference>
<dbReference type="GO" id="GO:0006241">
    <property type="term" value="P:CTP biosynthetic process"/>
    <property type="evidence" value="ECO:0007669"/>
    <property type="project" value="InterPro"/>
</dbReference>